<sequence>MGSSSSKPARKLGSEVASSVARAVPSAAKPSANPNPAPAAPSNAGKDRVPPTEYGASTAKQSSQYAPYASTRREQETQRQQQQASETKSADIMRDAYDPQFMQNLSRLGQVQVPKNATNYQPNDQMLRILEARERANLDNMQSAATISSSPSTSPASASAKSAGAPRISANTITLLLDDRKHCETRKDLERLALEYDLPLETIETLAKYYNSPTMGEEISDDAEEHTKQEDQANMQEERAPPKVRGVWVEPKLQNQISA</sequence>
<proteinExistence type="predicted"/>
<protein>
    <submittedName>
        <fullName evidence="2">Uncharacterized protein</fullName>
    </submittedName>
</protein>
<evidence type="ECO:0000313" key="2">
    <source>
        <dbReference type="EMBL" id="SAM80892.1"/>
    </source>
</evidence>
<dbReference type="Proteomes" id="UP000179920">
    <property type="component" value="Chromosome IV"/>
</dbReference>
<dbReference type="OrthoDB" id="4085451at2759"/>
<evidence type="ECO:0000256" key="1">
    <source>
        <dbReference type="SAM" id="MobiDB-lite"/>
    </source>
</evidence>
<dbReference type="EMBL" id="LT558120">
    <property type="protein sequence ID" value="SAM80892.1"/>
    <property type="molecule type" value="Genomic_DNA"/>
</dbReference>
<name>A0A1K0GMV9_9BASI</name>
<feature type="region of interest" description="Disordered" evidence="1">
    <location>
        <begin position="1"/>
        <end position="120"/>
    </location>
</feature>
<accession>A0A1K0GMV9</accession>
<feature type="compositionally biased region" description="Polar residues" evidence="1">
    <location>
        <begin position="101"/>
        <end position="120"/>
    </location>
</feature>
<feature type="compositionally biased region" description="Low complexity" evidence="1">
    <location>
        <begin position="143"/>
        <end position="165"/>
    </location>
</feature>
<evidence type="ECO:0000313" key="3">
    <source>
        <dbReference type="Proteomes" id="UP000179920"/>
    </source>
</evidence>
<gene>
    <name evidence="2" type="ORF">UBRO_02628</name>
</gene>
<feature type="compositionally biased region" description="Basic and acidic residues" evidence="1">
    <location>
        <begin position="88"/>
        <end position="97"/>
    </location>
</feature>
<feature type="compositionally biased region" description="Basic and acidic residues" evidence="1">
    <location>
        <begin position="225"/>
        <end position="241"/>
    </location>
</feature>
<feature type="compositionally biased region" description="Low complexity" evidence="1">
    <location>
        <begin position="14"/>
        <end position="32"/>
    </location>
</feature>
<feature type="region of interest" description="Disordered" evidence="1">
    <location>
        <begin position="213"/>
        <end position="259"/>
    </location>
</feature>
<feature type="region of interest" description="Disordered" evidence="1">
    <location>
        <begin position="142"/>
        <end position="165"/>
    </location>
</feature>
<dbReference type="AlphaFoldDB" id="A0A1K0GMV9"/>
<feature type="compositionally biased region" description="Low complexity" evidence="1">
    <location>
        <begin position="78"/>
        <end position="87"/>
    </location>
</feature>
<organism evidence="2 3">
    <name type="scientific">Ustilago bromivora</name>
    <dbReference type="NCBI Taxonomy" id="307758"/>
    <lineage>
        <taxon>Eukaryota</taxon>
        <taxon>Fungi</taxon>
        <taxon>Dikarya</taxon>
        <taxon>Basidiomycota</taxon>
        <taxon>Ustilaginomycotina</taxon>
        <taxon>Ustilaginomycetes</taxon>
        <taxon>Ustilaginales</taxon>
        <taxon>Ustilaginaceae</taxon>
        <taxon>Ustilago</taxon>
    </lineage>
</organism>
<reference evidence="3" key="1">
    <citation type="submission" date="2016-04" db="EMBL/GenBank/DDBJ databases">
        <authorList>
            <person name="Guldener U."/>
            <person name="Guldener U."/>
        </authorList>
    </citation>
    <scope>NUCLEOTIDE SEQUENCE [LARGE SCALE GENOMIC DNA]</scope>
    <source>
        <strain evidence="3">UB2112</strain>
    </source>
</reference>